<dbReference type="AlphaFoldDB" id="A0A0K1JGQ7"/>
<protein>
    <submittedName>
        <fullName evidence="1">Uncharacterized protein</fullName>
    </submittedName>
</protein>
<dbReference type="RefSeq" id="WP_052590832.1">
    <property type="nucleotide sequence ID" value="NZ_CP011112.1"/>
</dbReference>
<dbReference type="KEGG" id="lmoi:VV02_07695"/>
<evidence type="ECO:0000313" key="2">
    <source>
        <dbReference type="Proteomes" id="UP000066480"/>
    </source>
</evidence>
<dbReference type="STRING" id="571913.VV02_07695"/>
<reference evidence="1 2" key="1">
    <citation type="submission" date="2015-03" db="EMBL/GenBank/DDBJ databases">
        <title>Luteipulveratus halotolerans sp. nov., a novel actinobacterium (Dermacoccaceae) from Sarawak, Malaysia.</title>
        <authorList>
            <person name="Juboi H."/>
            <person name="Basik A."/>
            <person name="Shamsul S.S."/>
            <person name="Arnold P."/>
            <person name="Schmitt E.K."/>
            <person name="Sanglier J.-J."/>
            <person name="Yeo T."/>
        </authorList>
    </citation>
    <scope>NUCLEOTIDE SEQUENCE [LARGE SCALE GENOMIC DNA]</scope>
    <source>
        <strain evidence="1 2">MN07-A0370</strain>
    </source>
</reference>
<accession>A0A0K1JGQ7</accession>
<dbReference type="Proteomes" id="UP000066480">
    <property type="component" value="Chromosome"/>
</dbReference>
<dbReference type="EMBL" id="CP011112">
    <property type="protein sequence ID" value="AKU15763.1"/>
    <property type="molecule type" value="Genomic_DNA"/>
</dbReference>
<name>A0A0K1JGQ7_9MICO</name>
<gene>
    <name evidence="1" type="ORF">VV02_07695</name>
</gene>
<organism evidence="1 2">
    <name type="scientific">Luteipulveratus mongoliensis</name>
    <dbReference type="NCBI Taxonomy" id="571913"/>
    <lineage>
        <taxon>Bacteria</taxon>
        <taxon>Bacillati</taxon>
        <taxon>Actinomycetota</taxon>
        <taxon>Actinomycetes</taxon>
        <taxon>Micrococcales</taxon>
        <taxon>Dermacoccaceae</taxon>
        <taxon>Luteipulveratus</taxon>
    </lineage>
</organism>
<sequence>MTADQRTVAALMAGMDCEYDGTGSCLGDDELWTDRGCASAVALADSAPVQGLLADAWDNGHAGGLREWAEDLRDGHHIALNPYKKGADDDQDCDPEPH</sequence>
<keyword evidence="2" id="KW-1185">Reference proteome</keyword>
<evidence type="ECO:0000313" key="1">
    <source>
        <dbReference type="EMBL" id="AKU15763.1"/>
    </source>
</evidence>
<proteinExistence type="predicted"/>